<keyword evidence="9" id="KW-1185">Reference proteome</keyword>
<feature type="domain" description="AP2/ERF" evidence="7">
    <location>
        <begin position="670"/>
        <end position="722"/>
    </location>
</feature>
<dbReference type="AlphaFoldDB" id="B6AEA3"/>
<feature type="region of interest" description="Disordered" evidence="6">
    <location>
        <begin position="551"/>
        <end position="574"/>
    </location>
</feature>
<evidence type="ECO:0000256" key="5">
    <source>
        <dbReference type="ARBA" id="ARBA00023242"/>
    </source>
</evidence>
<feature type="region of interest" description="Disordered" evidence="6">
    <location>
        <begin position="136"/>
        <end position="161"/>
    </location>
</feature>
<dbReference type="GO" id="GO:0003677">
    <property type="term" value="F:DNA binding"/>
    <property type="evidence" value="ECO:0007669"/>
    <property type="project" value="UniProtKB-KW"/>
</dbReference>
<feature type="compositionally biased region" description="Polar residues" evidence="6">
    <location>
        <begin position="551"/>
        <end position="563"/>
    </location>
</feature>
<dbReference type="eggNOG" id="ENOG502QYRS">
    <property type="taxonomic scope" value="Eukaryota"/>
</dbReference>
<dbReference type="OrthoDB" id="364262at2759"/>
<protein>
    <submittedName>
        <fullName evidence="8">AP2 domain-containing protein</fullName>
    </submittedName>
</protein>
<sequence length="743" mass="82803">MEASEPISDHLCSSFDNRQEYSEIESKEKNLNVKSIQGDKCSINSEISTNTEGKDSVYEDEGGLDKLCNEDKVTNETVSKDNTSQRTQSTVSSRFIPEMDGKYEDIEKKLVTTSPQSYCTYSPSPETQYTSPKLYNSKAITNDSPPLSNRPRKSEHQSGVPGVYWQESSQRWIAQWSDSTTGRRITHGFSARVYGFEEAKQMAIRSRLDAIENGKATARKLYDSDSSNCINSNLNKNNMYTPVVAKNSVKHLTLEQLVNDNVSEQLKSTLALNLLMYSNAANLVGSFSSHLINNFNLGNNSNSYTQSMTTNNEIYLNGVNKDLKTNLNSSNNTVNGTATVFFEEMKNLKEDEEHEGIFWHPITQTWIAVWLNPITKETSTQAFQSEIQNDIDIARFKAVQWRREMCTQYCEQIKEIIENSNRKLPYSLNQMIIGNQKVIPTVSNQTIPQLSQMMSYLGNSLLSHNLLLTITSPNSTLLHHPHSFSDLTNSSNTGLHGNSTLNNYKAQLPIIDPITIATAISPTSPYLAQFLHPLASNISPYLFDQSLQPLATTSSDTSNNARSPNPIPHSIPWNINNTSIASNINTTIEGDSAKHSNLLPPLVQNGHMGLQNNNSWSPNIAPTPSSPQSSSSITQSTTLSNSPMLDSSGGITPGGSNHIAATTLSANYKSGIPGVYWKTRDQEWVAEWYDQHRKRHSRHFYVKKYGFEEAKRLAIQCRLRAVASGEAVLRTNTNTCSQVETSD</sequence>
<evidence type="ECO:0000313" key="8">
    <source>
        <dbReference type="EMBL" id="EEA06849.1"/>
    </source>
</evidence>
<keyword evidence="3" id="KW-0238">DNA-binding</keyword>
<feature type="compositionally biased region" description="Polar residues" evidence="6">
    <location>
        <begin position="610"/>
        <end position="620"/>
    </location>
</feature>
<name>B6AEA3_CRYMR</name>
<evidence type="ECO:0000256" key="4">
    <source>
        <dbReference type="ARBA" id="ARBA00023163"/>
    </source>
</evidence>
<dbReference type="GO" id="GO:0003700">
    <property type="term" value="F:DNA-binding transcription factor activity"/>
    <property type="evidence" value="ECO:0007669"/>
    <property type="project" value="InterPro"/>
</dbReference>
<dbReference type="Gene3D" id="1.20.5.2050">
    <property type="match status" value="2"/>
</dbReference>
<gene>
    <name evidence="8" type="ORF">CMU_015260</name>
</gene>
<proteinExistence type="predicted"/>
<dbReference type="EMBL" id="DS989730">
    <property type="protein sequence ID" value="EEA06849.1"/>
    <property type="molecule type" value="Genomic_DNA"/>
</dbReference>
<evidence type="ECO:0000256" key="6">
    <source>
        <dbReference type="SAM" id="MobiDB-lite"/>
    </source>
</evidence>
<feature type="compositionally biased region" description="Low complexity" evidence="6">
    <location>
        <begin position="622"/>
        <end position="642"/>
    </location>
</feature>
<dbReference type="Pfam" id="PF00847">
    <property type="entry name" value="AP2"/>
    <property type="match status" value="2"/>
</dbReference>
<keyword evidence="4" id="KW-0804">Transcription</keyword>
<reference evidence="8" key="1">
    <citation type="submission" date="2008-06" db="EMBL/GenBank/DDBJ databases">
        <authorList>
            <person name="Lorenzi H."/>
            <person name="Inman J."/>
            <person name="Miller J."/>
            <person name="Schobel S."/>
            <person name="Amedeo P."/>
            <person name="Caler E.V."/>
            <person name="da Silva J."/>
        </authorList>
    </citation>
    <scope>NUCLEOTIDE SEQUENCE [LARGE SCALE GENOMIC DNA]</scope>
    <source>
        <strain evidence="8">RN66</strain>
    </source>
</reference>
<evidence type="ECO:0000256" key="3">
    <source>
        <dbReference type="ARBA" id="ARBA00023125"/>
    </source>
</evidence>
<keyword evidence="2" id="KW-0805">Transcription regulation</keyword>
<keyword evidence="5" id="KW-0539">Nucleus</keyword>
<dbReference type="RefSeq" id="XP_002141198.1">
    <property type="nucleotide sequence ID" value="XM_002141162.1"/>
</dbReference>
<dbReference type="GeneID" id="6996165"/>
<dbReference type="VEuPathDB" id="CryptoDB:CMU_015260"/>
<dbReference type="Proteomes" id="UP000001460">
    <property type="component" value="Unassembled WGS sequence"/>
</dbReference>
<evidence type="ECO:0000313" key="9">
    <source>
        <dbReference type="Proteomes" id="UP000001460"/>
    </source>
</evidence>
<dbReference type="InterPro" id="IPR001471">
    <property type="entry name" value="AP2/ERF_dom"/>
</dbReference>
<dbReference type="GO" id="GO:0005634">
    <property type="term" value="C:nucleus"/>
    <property type="evidence" value="ECO:0007669"/>
    <property type="project" value="UniProtKB-SubCell"/>
</dbReference>
<feature type="region of interest" description="Disordered" evidence="6">
    <location>
        <begin position="595"/>
        <end position="656"/>
    </location>
</feature>
<accession>B6AEA3</accession>
<evidence type="ECO:0000259" key="7">
    <source>
        <dbReference type="Pfam" id="PF00847"/>
    </source>
</evidence>
<organism evidence="8 9">
    <name type="scientific">Cryptosporidium muris (strain RN66)</name>
    <dbReference type="NCBI Taxonomy" id="441375"/>
    <lineage>
        <taxon>Eukaryota</taxon>
        <taxon>Sar</taxon>
        <taxon>Alveolata</taxon>
        <taxon>Apicomplexa</taxon>
        <taxon>Conoidasida</taxon>
        <taxon>Coccidia</taxon>
        <taxon>Eucoccidiorida</taxon>
        <taxon>Eimeriorina</taxon>
        <taxon>Cryptosporidiidae</taxon>
        <taxon>Cryptosporidium</taxon>
    </lineage>
</organism>
<dbReference type="STRING" id="441375.B6AEA3"/>
<feature type="compositionally biased region" description="Polar residues" evidence="6">
    <location>
        <begin position="136"/>
        <end position="147"/>
    </location>
</feature>
<comment type="subcellular location">
    <subcellularLocation>
        <location evidence="1">Nucleus</location>
    </subcellularLocation>
</comment>
<evidence type="ECO:0000256" key="2">
    <source>
        <dbReference type="ARBA" id="ARBA00023015"/>
    </source>
</evidence>
<evidence type="ECO:0000256" key="1">
    <source>
        <dbReference type="ARBA" id="ARBA00004123"/>
    </source>
</evidence>
<feature type="domain" description="AP2/ERF" evidence="7">
    <location>
        <begin position="158"/>
        <end position="208"/>
    </location>
</feature>